<proteinExistence type="inferred from homology"/>
<accession>A0ABM8C679</accession>
<keyword evidence="3 5" id="KW-0862">Zinc</keyword>
<feature type="domain" description="Enoyl reductase (ER)" evidence="6">
    <location>
        <begin position="11"/>
        <end position="342"/>
    </location>
</feature>
<evidence type="ECO:0000313" key="8">
    <source>
        <dbReference type="Proteomes" id="UP001163336"/>
    </source>
</evidence>
<name>A0ABM8C679_9BURK</name>
<evidence type="ECO:0000256" key="2">
    <source>
        <dbReference type="ARBA" id="ARBA00022723"/>
    </source>
</evidence>
<dbReference type="Gene3D" id="3.90.180.10">
    <property type="entry name" value="Medium-chain alcohol dehydrogenases, catalytic domain"/>
    <property type="match status" value="1"/>
</dbReference>
<evidence type="ECO:0000313" key="7">
    <source>
        <dbReference type="EMBL" id="BDT58743.1"/>
    </source>
</evidence>
<dbReference type="Proteomes" id="UP001163336">
    <property type="component" value="Chromosome"/>
</dbReference>
<dbReference type="InterPro" id="IPR020843">
    <property type="entry name" value="ER"/>
</dbReference>
<keyword evidence="4" id="KW-0560">Oxidoreductase</keyword>
<dbReference type="SUPFAM" id="SSF51735">
    <property type="entry name" value="NAD(P)-binding Rossmann-fold domains"/>
    <property type="match status" value="1"/>
</dbReference>
<dbReference type="InterPro" id="IPR013154">
    <property type="entry name" value="ADH-like_N"/>
</dbReference>
<dbReference type="Pfam" id="PF00107">
    <property type="entry name" value="ADH_zinc_N"/>
    <property type="match status" value="1"/>
</dbReference>
<dbReference type="Pfam" id="PF08240">
    <property type="entry name" value="ADH_N"/>
    <property type="match status" value="1"/>
</dbReference>
<dbReference type="CDD" id="cd05283">
    <property type="entry name" value="CAD1"/>
    <property type="match status" value="1"/>
</dbReference>
<dbReference type="PROSITE" id="PS00065">
    <property type="entry name" value="D_2_HYDROXYACID_DH_1"/>
    <property type="match status" value="1"/>
</dbReference>
<dbReference type="InterPro" id="IPR047109">
    <property type="entry name" value="CAD-like"/>
</dbReference>
<keyword evidence="8" id="KW-1185">Reference proteome</keyword>
<reference evidence="7" key="1">
    <citation type="submission" date="2022-11" db="EMBL/GenBank/DDBJ databases">
        <title>Isolation and characterization of PLA-degrading bacterium Massilia sp. from Antarctic soil.</title>
        <authorList>
            <person name="Sato K."/>
            <person name="Gomez-Fuentes C."/>
            <person name="Ahmad S.A."/>
            <person name="Zulkharnain A."/>
        </authorList>
    </citation>
    <scope>NUCLEOTIDE SEQUENCE</scope>
    <source>
        <strain evidence="7">N-3</strain>
    </source>
</reference>
<dbReference type="RefSeq" id="WP_281914174.1">
    <property type="nucleotide sequence ID" value="NZ_AP026966.1"/>
</dbReference>
<dbReference type="SMART" id="SM00829">
    <property type="entry name" value="PKS_ER"/>
    <property type="match status" value="1"/>
</dbReference>
<dbReference type="PROSITE" id="PS00059">
    <property type="entry name" value="ADH_ZINC"/>
    <property type="match status" value="1"/>
</dbReference>
<evidence type="ECO:0000259" key="6">
    <source>
        <dbReference type="SMART" id="SM00829"/>
    </source>
</evidence>
<protein>
    <submittedName>
        <fullName evidence="7">Aldehyde reductase YahK</fullName>
    </submittedName>
</protein>
<comment type="similarity">
    <text evidence="5">Belongs to the zinc-containing alcohol dehydrogenase family.</text>
</comment>
<dbReference type="InterPro" id="IPR013149">
    <property type="entry name" value="ADH-like_C"/>
</dbReference>
<evidence type="ECO:0000256" key="1">
    <source>
        <dbReference type="ARBA" id="ARBA00001947"/>
    </source>
</evidence>
<dbReference type="EMBL" id="AP026966">
    <property type="protein sequence ID" value="BDT58743.1"/>
    <property type="molecule type" value="Genomic_DNA"/>
</dbReference>
<sequence>MTVTAYGAHAGDQPLGPLAITRRAPGAHDVAIDIAFCGVCHSDLHQVRGEWAGTVYPCVPGHEIVGRVSAVGAHVRNYAVGDLVGVGCMVDSCRACPDCEAGLENYCDGMVGTYNSPTPDAPGHTLGGYSERIVVNERYVLRVRHDAAQLAAVAPLLCAGITTWSPLRHWQAGPGKRVGIVGIGGLGHMGIKLARALGAHVVAFTTSASKRQDAEALGAHEVVVSRDADAMAAQARRLDLIVNTVAAPHDLDAYLSLLKRDGTMVLVGAPSSPHPSPQVFNLIMKRRALAGSMIGGIPETQEMLDFCAEHGIVADIEMIRADQINEAYERMLAGQVKYRFVIDSATLRA</sequence>
<evidence type="ECO:0000256" key="5">
    <source>
        <dbReference type="RuleBase" id="RU361277"/>
    </source>
</evidence>
<gene>
    <name evidence="7" type="primary">yahK</name>
    <name evidence="7" type="ORF">MasN3_22370</name>
</gene>
<evidence type="ECO:0000256" key="3">
    <source>
        <dbReference type="ARBA" id="ARBA00022833"/>
    </source>
</evidence>
<evidence type="ECO:0000256" key="4">
    <source>
        <dbReference type="ARBA" id="ARBA00023002"/>
    </source>
</evidence>
<dbReference type="InterPro" id="IPR029752">
    <property type="entry name" value="D-isomer_DH_CS1"/>
</dbReference>
<dbReference type="InterPro" id="IPR036291">
    <property type="entry name" value="NAD(P)-bd_dom_sf"/>
</dbReference>
<dbReference type="InterPro" id="IPR011032">
    <property type="entry name" value="GroES-like_sf"/>
</dbReference>
<keyword evidence="2 5" id="KW-0479">Metal-binding</keyword>
<comment type="cofactor">
    <cofactor evidence="1 5">
        <name>Zn(2+)</name>
        <dbReference type="ChEBI" id="CHEBI:29105"/>
    </cofactor>
</comment>
<dbReference type="Gene3D" id="3.40.50.720">
    <property type="entry name" value="NAD(P)-binding Rossmann-like Domain"/>
    <property type="match status" value="1"/>
</dbReference>
<dbReference type="InterPro" id="IPR002328">
    <property type="entry name" value="ADH_Zn_CS"/>
</dbReference>
<organism evidence="7 8">
    <name type="scientific">Massilia varians</name>
    <dbReference type="NCBI Taxonomy" id="457921"/>
    <lineage>
        <taxon>Bacteria</taxon>
        <taxon>Pseudomonadati</taxon>
        <taxon>Pseudomonadota</taxon>
        <taxon>Betaproteobacteria</taxon>
        <taxon>Burkholderiales</taxon>
        <taxon>Oxalobacteraceae</taxon>
        <taxon>Telluria group</taxon>
        <taxon>Massilia</taxon>
    </lineage>
</organism>
<dbReference type="PANTHER" id="PTHR42683">
    <property type="entry name" value="ALDEHYDE REDUCTASE"/>
    <property type="match status" value="1"/>
</dbReference>
<dbReference type="SUPFAM" id="SSF50129">
    <property type="entry name" value="GroES-like"/>
    <property type="match status" value="1"/>
</dbReference>